<name>A0AAV4PPA6_9ARAC</name>
<dbReference type="AlphaFoldDB" id="A0AAV4PPA6"/>
<accession>A0AAV4PPA6</accession>
<sequence>MQKTALPNGEEKNPNRDRVSRATTKLQFSFSNLFWPQKDTQCYYYFFFALRQWPDAFSSGHLTRFRTRCGSVASQALFSPEKARETSFVGVGASLRVHFERPFGGGREECKGKEKKK</sequence>
<comment type="caution">
    <text evidence="2">The sequence shown here is derived from an EMBL/GenBank/DDBJ whole genome shotgun (WGS) entry which is preliminary data.</text>
</comment>
<reference evidence="2 3" key="1">
    <citation type="submission" date="2021-06" db="EMBL/GenBank/DDBJ databases">
        <title>Caerostris darwini draft genome.</title>
        <authorList>
            <person name="Kono N."/>
            <person name="Arakawa K."/>
        </authorList>
    </citation>
    <scope>NUCLEOTIDE SEQUENCE [LARGE SCALE GENOMIC DNA]</scope>
</reference>
<dbReference type="Proteomes" id="UP001054837">
    <property type="component" value="Unassembled WGS sequence"/>
</dbReference>
<feature type="region of interest" description="Disordered" evidence="1">
    <location>
        <begin position="1"/>
        <end position="20"/>
    </location>
</feature>
<organism evidence="2 3">
    <name type="scientific">Caerostris darwini</name>
    <dbReference type="NCBI Taxonomy" id="1538125"/>
    <lineage>
        <taxon>Eukaryota</taxon>
        <taxon>Metazoa</taxon>
        <taxon>Ecdysozoa</taxon>
        <taxon>Arthropoda</taxon>
        <taxon>Chelicerata</taxon>
        <taxon>Arachnida</taxon>
        <taxon>Araneae</taxon>
        <taxon>Araneomorphae</taxon>
        <taxon>Entelegynae</taxon>
        <taxon>Araneoidea</taxon>
        <taxon>Araneidae</taxon>
        <taxon>Caerostris</taxon>
    </lineage>
</organism>
<evidence type="ECO:0000313" key="2">
    <source>
        <dbReference type="EMBL" id="GIX97062.1"/>
    </source>
</evidence>
<proteinExistence type="predicted"/>
<feature type="compositionally biased region" description="Basic and acidic residues" evidence="1">
    <location>
        <begin position="9"/>
        <end position="20"/>
    </location>
</feature>
<evidence type="ECO:0000313" key="3">
    <source>
        <dbReference type="Proteomes" id="UP001054837"/>
    </source>
</evidence>
<keyword evidence="3" id="KW-1185">Reference proteome</keyword>
<evidence type="ECO:0000256" key="1">
    <source>
        <dbReference type="SAM" id="MobiDB-lite"/>
    </source>
</evidence>
<dbReference type="EMBL" id="BPLQ01003002">
    <property type="protein sequence ID" value="GIX97062.1"/>
    <property type="molecule type" value="Genomic_DNA"/>
</dbReference>
<gene>
    <name evidence="2" type="ORF">CDAR_95231</name>
</gene>
<protein>
    <submittedName>
        <fullName evidence="2">Uncharacterized protein</fullName>
    </submittedName>
</protein>